<evidence type="ECO:0000256" key="1">
    <source>
        <dbReference type="HAMAP-Rule" id="MF_03010"/>
    </source>
</evidence>
<dbReference type="OrthoDB" id="337745at2759"/>
<keyword evidence="1" id="KW-0396">Initiation factor</keyword>
<dbReference type="GO" id="GO:0006446">
    <property type="term" value="P:regulation of translational initiation"/>
    <property type="evidence" value="ECO:0007669"/>
    <property type="project" value="InterPro"/>
</dbReference>
<dbReference type="GO" id="GO:0005852">
    <property type="term" value="C:eukaryotic translation initiation factor 3 complex"/>
    <property type="evidence" value="ECO:0007669"/>
    <property type="project" value="UniProtKB-UniRule"/>
</dbReference>
<feature type="domain" description="CSN8/PSMD8/EIF3K" evidence="2">
    <location>
        <begin position="89"/>
        <end position="236"/>
    </location>
</feature>
<proteinExistence type="inferred from homology"/>
<dbReference type="GO" id="GO:0016282">
    <property type="term" value="C:eukaryotic 43S preinitiation complex"/>
    <property type="evidence" value="ECO:0007669"/>
    <property type="project" value="UniProtKB-UniRule"/>
</dbReference>
<dbReference type="SUPFAM" id="SSF48371">
    <property type="entry name" value="ARM repeat"/>
    <property type="match status" value="1"/>
</dbReference>
<dbReference type="Proteomes" id="UP000757232">
    <property type="component" value="Unassembled WGS sequence"/>
</dbReference>
<dbReference type="Pfam" id="PF10075">
    <property type="entry name" value="CSN8_PSD8_EIF3K"/>
    <property type="match status" value="1"/>
</dbReference>
<dbReference type="InterPro" id="IPR016020">
    <property type="entry name" value="Transl_init_fac_sub12_N_euk"/>
</dbReference>
<comment type="similarity">
    <text evidence="1">Belongs to the eIF-3 subunit K family.</text>
</comment>
<dbReference type="InterPro" id="IPR033464">
    <property type="entry name" value="CSN8_PSD8_EIF3K"/>
</dbReference>
<dbReference type="GO" id="GO:0001732">
    <property type="term" value="P:formation of cytoplasmic translation initiation complex"/>
    <property type="evidence" value="ECO:0007669"/>
    <property type="project" value="UniProtKB-UniRule"/>
</dbReference>
<protein>
    <recommendedName>
        <fullName evidence="1">Eukaryotic translation initiation factor 3 subunit K</fullName>
        <shortName evidence="1">eIF3k</shortName>
    </recommendedName>
    <alternativeName>
        <fullName evidence="1">eIF-3 p25</fullName>
    </alternativeName>
</protein>
<keyword evidence="1" id="KW-0963">Cytoplasm</keyword>
<dbReference type="GO" id="GO:0033290">
    <property type="term" value="C:eukaryotic 48S preinitiation complex"/>
    <property type="evidence" value="ECO:0007669"/>
    <property type="project" value="UniProtKB-UniRule"/>
</dbReference>
<keyword evidence="4" id="KW-1185">Reference proteome</keyword>
<evidence type="ECO:0000313" key="4">
    <source>
        <dbReference type="Proteomes" id="UP000757232"/>
    </source>
</evidence>
<dbReference type="InterPro" id="IPR016024">
    <property type="entry name" value="ARM-type_fold"/>
</dbReference>
<dbReference type="PANTHER" id="PTHR13022:SF0">
    <property type="entry name" value="EUKARYOTIC TRANSLATION INITIATION FACTOR 3 SUBUNIT K"/>
    <property type="match status" value="1"/>
</dbReference>
<dbReference type="PANTHER" id="PTHR13022">
    <property type="entry name" value="EUKARYOTIC TRANSLATION INITIATION FACTOR 3 SUBUNIT 11"/>
    <property type="match status" value="1"/>
</dbReference>
<dbReference type="InterPro" id="IPR009374">
    <property type="entry name" value="eIF3k"/>
</dbReference>
<gene>
    <name evidence="3" type="ORF">A7U60_g6688</name>
</gene>
<accession>A0A9Q5N639</accession>
<comment type="subunit">
    <text evidence="1">Component of the eukaryotic translation initiation factor 3 (eIF-3) complex.</text>
</comment>
<name>A0A9Q5N639_SANBA</name>
<evidence type="ECO:0000259" key="2">
    <source>
        <dbReference type="Pfam" id="PF10075"/>
    </source>
</evidence>
<dbReference type="Gene3D" id="1.25.40.250">
    <property type="entry name" value="ARM repeat, domain 1"/>
    <property type="match status" value="1"/>
</dbReference>
<keyword evidence="1" id="KW-0648">Protein biosynthesis</keyword>
<dbReference type="GO" id="GO:0043022">
    <property type="term" value="F:ribosome binding"/>
    <property type="evidence" value="ECO:0007669"/>
    <property type="project" value="InterPro"/>
</dbReference>
<reference evidence="3" key="1">
    <citation type="submission" date="2016-06" db="EMBL/GenBank/DDBJ databases">
        <title>Draft Genome sequence of the fungus Inonotus baumii.</title>
        <authorList>
            <person name="Zhu H."/>
            <person name="Lin W."/>
        </authorList>
    </citation>
    <scope>NUCLEOTIDE SEQUENCE</scope>
    <source>
        <strain evidence="3">821</strain>
    </source>
</reference>
<evidence type="ECO:0000313" key="3">
    <source>
        <dbReference type="EMBL" id="OCB86101.1"/>
    </source>
</evidence>
<dbReference type="InterPro" id="IPR036388">
    <property type="entry name" value="WH-like_DNA-bd_sf"/>
</dbReference>
<dbReference type="SUPFAM" id="SSF46785">
    <property type="entry name" value="Winged helix' DNA-binding domain"/>
    <property type="match status" value="1"/>
</dbReference>
<dbReference type="AlphaFoldDB" id="A0A9Q5N639"/>
<comment type="caution">
    <text evidence="3">The sequence shown here is derived from an EMBL/GenBank/DDBJ whole genome shotgun (WGS) entry which is preliminary data.</text>
</comment>
<dbReference type="Gene3D" id="1.10.10.10">
    <property type="entry name" value="Winged helix-like DNA-binding domain superfamily/Winged helix DNA-binding domain"/>
    <property type="match status" value="1"/>
</dbReference>
<dbReference type="EMBL" id="LNZH02000204">
    <property type="protein sequence ID" value="OCB86101.1"/>
    <property type="molecule type" value="Genomic_DNA"/>
</dbReference>
<dbReference type="GO" id="GO:0003743">
    <property type="term" value="F:translation initiation factor activity"/>
    <property type="evidence" value="ECO:0007669"/>
    <property type="project" value="UniProtKB-UniRule"/>
</dbReference>
<dbReference type="GO" id="GO:0003723">
    <property type="term" value="F:RNA binding"/>
    <property type="evidence" value="ECO:0007669"/>
    <property type="project" value="UniProtKB-UniRule"/>
</dbReference>
<sequence length="262" mass="29340">MSAGNTTAEWITPSTRPELIENLVSGVDRYNPSNVSILEDYLYHQIRTNEYDCLANLAILKLQVLSSLYLHAMMTTDLSRYQFNPALYNPDVVINVLIKSLTAVPFPDFNLCIALLGERPIASNLDEPDPLPELLPTLTSLHERLLQCRFPAFWALYRSDDLQNLRENYTVECAGFEDSIRQVAVKAVKATFKRINVERLGTYLDLSGEDLVEYISGLGWGVDGSIVTIPPNPDNQVEGTVIRENIQLSQLSKIIAHSAKDA</sequence>
<dbReference type="InterPro" id="IPR036390">
    <property type="entry name" value="WH_DNA-bd_sf"/>
</dbReference>
<comment type="subcellular location">
    <subcellularLocation>
        <location evidence="1">Cytoplasm</location>
    </subcellularLocation>
</comment>
<dbReference type="HAMAP" id="MF_03010">
    <property type="entry name" value="eIF3k"/>
    <property type="match status" value="1"/>
</dbReference>
<comment type="function">
    <text evidence="1">Component of the eukaryotic translation initiation factor 3 (eIF-3) complex, which is involved in protein synthesis of a specialized repertoire of mRNAs and, together with other initiation factors, stimulates binding of mRNA and methionyl-tRNAi to the 40S ribosome. The eIF-3 complex specifically targets and initiates translation of a subset of mRNAs involved in cell proliferation.</text>
</comment>
<organism evidence="3 4">
    <name type="scientific">Sanghuangporus baumii</name>
    <name type="common">Phellinus baumii</name>
    <dbReference type="NCBI Taxonomy" id="108892"/>
    <lineage>
        <taxon>Eukaryota</taxon>
        <taxon>Fungi</taxon>
        <taxon>Dikarya</taxon>
        <taxon>Basidiomycota</taxon>
        <taxon>Agaricomycotina</taxon>
        <taxon>Agaricomycetes</taxon>
        <taxon>Hymenochaetales</taxon>
        <taxon>Hymenochaetaceae</taxon>
        <taxon>Sanghuangporus</taxon>
    </lineage>
</organism>